<reference evidence="1" key="1">
    <citation type="submission" date="2020-02" db="EMBL/GenBank/DDBJ databases">
        <authorList>
            <person name="Meier V. D."/>
        </authorList>
    </citation>
    <scope>NUCLEOTIDE SEQUENCE</scope>
    <source>
        <strain evidence="1">AVDCRST_MAG73</strain>
    </source>
</reference>
<organism evidence="1">
    <name type="scientific">uncultured Thermomicrobiales bacterium</name>
    <dbReference type="NCBI Taxonomy" id="1645740"/>
    <lineage>
        <taxon>Bacteria</taxon>
        <taxon>Pseudomonadati</taxon>
        <taxon>Thermomicrobiota</taxon>
        <taxon>Thermomicrobia</taxon>
        <taxon>Thermomicrobiales</taxon>
        <taxon>environmental samples</taxon>
    </lineage>
</organism>
<name>A0A6J4UBH8_9BACT</name>
<dbReference type="AlphaFoldDB" id="A0A6J4UBH8"/>
<evidence type="ECO:0000313" key="1">
    <source>
        <dbReference type="EMBL" id="CAA9544919.1"/>
    </source>
</evidence>
<protein>
    <submittedName>
        <fullName evidence="1">Uncharacterized protein</fullName>
    </submittedName>
</protein>
<accession>A0A6J4UBH8</accession>
<sequence length="89" mass="9371">MNHAPVRAPCRVLATPSPADSAGWGLRRVLTRPPPPATLPPMETDRAITPKATIPAIAEATVGFGVSAFGSWWAFPYLAPALLVGGRRV</sequence>
<proteinExistence type="predicted"/>
<dbReference type="EMBL" id="CADCWE010000147">
    <property type="protein sequence ID" value="CAA9544919.1"/>
    <property type="molecule type" value="Genomic_DNA"/>
</dbReference>
<gene>
    <name evidence="1" type="ORF">AVDCRST_MAG73-2316</name>
</gene>